<organism evidence="2">
    <name type="scientific">Arundo donax</name>
    <name type="common">Giant reed</name>
    <name type="synonym">Donax arundinaceus</name>
    <dbReference type="NCBI Taxonomy" id="35708"/>
    <lineage>
        <taxon>Eukaryota</taxon>
        <taxon>Viridiplantae</taxon>
        <taxon>Streptophyta</taxon>
        <taxon>Embryophyta</taxon>
        <taxon>Tracheophyta</taxon>
        <taxon>Spermatophyta</taxon>
        <taxon>Magnoliopsida</taxon>
        <taxon>Liliopsida</taxon>
        <taxon>Poales</taxon>
        <taxon>Poaceae</taxon>
        <taxon>PACMAD clade</taxon>
        <taxon>Arundinoideae</taxon>
        <taxon>Arundineae</taxon>
        <taxon>Arundo</taxon>
    </lineage>
</organism>
<accession>A0A0A9CHX5</accession>
<feature type="compositionally biased region" description="Basic and acidic residues" evidence="1">
    <location>
        <begin position="9"/>
        <end position="35"/>
    </location>
</feature>
<reference evidence="2" key="1">
    <citation type="submission" date="2014-09" db="EMBL/GenBank/DDBJ databases">
        <authorList>
            <person name="Magalhaes I.L.F."/>
            <person name="Oliveira U."/>
            <person name="Santos F.R."/>
            <person name="Vidigal T.H.D.A."/>
            <person name="Brescovit A.D."/>
            <person name="Santos A.J."/>
        </authorList>
    </citation>
    <scope>NUCLEOTIDE SEQUENCE</scope>
    <source>
        <tissue evidence="2">Shoot tissue taken approximately 20 cm above the soil surface</tissue>
    </source>
</reference>
<proteinExistence type="predicted"/>
<dbReference type="EMBL" id="GBRH01224895">
    <property type="protein sequence ID" value="JAD73000.1"/>
    <property type="molecule type" value="Transcribed_RNA"/>
</dbReference>
<dbReference type="AlphaFoldDB" id="A0A0A9CHX5"/>
<sequence>MKGSGGSEARSDEGRTAAERARQGPAREHCSGEAAREGVVVRRVCARHGFATELLAGGRRRAAVLGEV</sequence>
<protein>
    <submittedName>
        <fullName evidence="2">Uncharacterized protein</fullName>
    </submittedName>
</protein>
<evidence type="ECO:0000313" key="2">
    <source>
        <dbReference type="EMBL" id="JAD73000.1"/>
    </source>
</evidence>
<feature type="region of interest" description="Disordered" evidence="1">
    <location>
        <begin position="1"/>
        <end position="35"/>
    </location>
</feature>
<evidence type="ECO:0000256" key="1">
    <source>
        <dbReference type="SAM" id="MobiDB-lite"/>
    </source>
</evidence>
<name>A0A0A9CHX5_ARUDO</name>
<reference evidence="2" key="2">
    <citation type="journal article" date="2015" name="Data Brief">
        <title>Shoot transcriptome of the giant reed, Arundo donax.</title>
        <authorList>
            <person name="Barrero R.A."/>
            <person name="Guerrero F.D."/>
            <person name="Moolhuijzen P."/>
            <person name="Goolsby J.A."/>
            <person name="Tidwell J."/>
            <person name="Bellgard S.E."/>
            <person name="Bellgard M.I."/>
        </authorList>
    </citation>
    <scope>NUCLEOTIDE SEQUENCE</scope>
    <source>
        <tissue evidence="2">Shoot tissue taken approximately 20 cm above the soil surface</tissue>
    </source>
</reference>